<organism evidence="1">
    <name type="scientific">marine sediment metagenome</name>
    <dbReference type="NCBI Taxonomy" id="412755"/>
    <lineage>
        <taxon>unclassified sequences</taxon>
        <taxon>metagenomes</taxon>
        <taxon>ecological metagenomes</taxon>
    </lineage>
</organism>
<sequence length="148" mass="16081">DGANKFGTSPIGQAYGVSVSSRMIPVLNNIDGFIRQFAYPFPSQKITLSSEWGSSENARFFTSEQGSISSKTSLLGNDIANCFFQGLESHKFTAQEGMWSQIIHHKPGTGNDPAELRHTLAAKMRQGQAITNDLWMVNLRSSGIGIAA</sequence>
<evidence type="ECO:0000313" key="1">
    <source>
        <dbReference type="EMBL" id="GAG26046.1"/>
    </source>
</evidence>
<name>X0XM74_9ZZZZ</name>
<dbReference type="AlphaFoldDB" id="X0XM74"/>
<dbReference type="EMBL" id="BARS01037423">
    <property type="protein sequence ID" value="GAG26046.1"/>
    <property type="molecule type" value="Genomic_DNA"/>
</dbReference>
<gene>
    <name evidence="1" type="ORF">S01H1_57389</name>
</gene>
<reference evidence="1" key="1">
    <citation type="journal article" date="2014" name="Front. Microbiol.">
        <title>High frequency of phylogenetically diverse reductive dehalogenase-homologous genes in deep subseafloor sedimentary metagenomes.</title>
        <authorList>
            <person name="Kawai M."/>
            <person name="Futagami T."/>
            <person name="Toyoda A."/>
            <person name="Takaki Y."/>
            <person name="Nishi S."/>
            <person name="Hori S."/>
            <person name="Arai W."/>
            <person name="Tsubouchi T."/>
            <person name="Morono Y."/>
            <person name="Uchiyama I."/>
            <person name="Ito T."/>
            <person name="Fujiyama A."/>
            <person name="Inagaki F."/>
            <person name="Takami H."/>
        </authorList>
    </citation>
    <scope>NUCLEOTIDE SEQUENCE</scope>
    <source>
        <strain evidence="1">Expedition CK06-06</strain>
    </source>
</reference>
<feature type="non-terminal residue" evidence="1">
    <location>
        <position position="1"/>
    </location>
</feature>
<proteinExistence type="predicted"/>
<accession>X0XM74</accession>
<protein>
    <submittedName>
        <fullName evidence="1">Uncharacterized protein</fullName>
    </submittedName>
</protein>
<comment type="caution">
    <text evidence="1">The sequence shown here is derived from an EMBL/GenBank/DDBJ whole genome shotgun (WGS) entry which is preliminary data.</text>
</comment>